<accession>X1IDU2</accession>
<evidence type="ECO:0000313" key="1">
    <source>
        <dbReference type="EMBL" id="GAH80561.1"/>
    </source>
</evidence>
<protein>
    <submittedName>
        <fullName evidence="1">Uncharacterized protein</fullName>
    </submittedName>
</protein>
<comment type="caution">
    <text evidence="1">The sequence shown here is derived from an EMBL/GenBank/DDBJ whole genome shotgun (WGS) entry which is preliminary data.</text>
</comment>
<name>X1IDU2_9ZZZZ</name>
<gene>
    <name evidence="1" type="ORF">S03H2_57339</name>
</gene>
<dbReference type="EMBL" id="BARU01036753">
    <property type="protein sequence ID" value="GAH80561.1"/>
    <property type="molecule type" value="Genomic_DNA"/>
</dbReference>
<dbReference type="AlphaFoldDB" id="X1IDU2"/>
<sequence length="157" mass="18188">MNMLKSLSKRENRKKVDGWVDVLSGDAVYNFASYADCFISENLIRKYIQEESVRLSPEAQRDIKEWKKREKQNKRAGNININLRQGGDVSYLDMPGLANLADKSRRQNSLHNDAKQYRPIRDALMHTTLLTDEAKRKLTTVYDNIKGRVMRLLSGNK</sequence>
<reference evidence="1" key="1">
    <citation type="journal article" date="2014" name="Front. Microbiol.">
        <title>High frequency of phylogenetically diverse reductive dehalogenase-homologous genes in deep subseafloor sedimentary metagenomes.</title>
        <authorList>
            <person name="Kawai M."/>
            <person name="Futagami T."/>
            <person name="Toyoda A."/>
            <person name="Takaki Y."/>
            <person name="Nishi S."/>
            <person name="Hori S."/>
            <person name="Arai W."/>
            <person name="Tsubouchi T."/>
            <person name="Morono Y."/>
            <person name="Uchiyama I."/>
            <person name="Ito T."/>
            <person name="Fujiyama A."/>
            <person name="Inagaki F."/>
            <person name="Takami H."/>
        </authorList>
    </citation>
    <scope>NUCLEOTIDE SEQUENCE</scope>
    <source>
        <strain evidence="1">Expedition CK06-06</strain>
    </source>
</reference>
<proteinExistence type="predicted"/>
<organism evidence="1">
    <name type="scientific">marine sediment metagenome</name>
    <dbReference type="NCBI Taxonomy" id="412755"/>
    <lineage>
        <taxon>unclassified sequences</taxon>
        <taxon>metagenomes</taxon>
        <taxon>ecological metagenomes</taxon>
    </lineage>
</organism>